<dbReference type="InterPro" id="IPR050153">
    <property type="entry name" value="Metal_Ion_Import_ABC"/>
</dbReference>
<evidence type="ECO:0000256" key="3">
    <source>
        <dbReference type="ARBA" id="ARBA00022741"/>
    </source>
</evidence>
<dbReference type="RefSeq" id="WP_149485187.1">
    <property type="nucleotide sequence ID" value="NZ_CP036150.1"/>
</dbReference>
<evidence type="ECO:0000313" key="6">
    <source>
        <dbReference type="EMBL" id="QEN07105.1"/>
    </source>
</evidence>
<dbReference type="InterPro" id="IPR017871">
    <property type="entry name" value="ABC_transporter-like_CS"/>
</dbReference>
<evidence type="ECO:0000256" key="4">
    <source>
        <dbReference type="ARBA" id="ARBA00022840"/>
    </source>
</evidence>
<dbReference type="InterPro" id="IPR003593">
    <property type="entry name" value="AAA+_ATPase"/>
</dbReference>
<evidence type="ECO:0000256" key="1">
    <source>
        <dbReference type="ARBA" id="ARBA00005417"/>
    </source>
</evidence>
<gene>
    <name evidence="6" type="ORF">EXM22_03555</name>
</gene>
<dbReference type="KEGG" id="ock:EXM22_03555"/>
<feature type="domain" description="ABC transporter" evidence="5">
    <location>
        <begin position="6"/>
        <end position="219"/>
    </location>
</feature>
<organism evidence="6 7">
    <name type="scientific">Oceanispirochaeta crateris</name>
    <dbReference type="NCBI Taxonomy" id="2518645"/>
    <lineage>
        <taxon>Bacteria</taxon>
        <taxon>Pseudomonadati</taxon>
        <taxon>Spirochaetota</taxon>
        <taxon>Spirochaetia</taxon>
        <taxon>Spirochaetales</taxon>
        <taxon>Spirochaetaceae</taxon>
        <taxon>Oceanispirochaeta</taxon>
    </lineage>
</organism>
<dbReference type="Pfam" id="PF00005">
    <property type="entry name" value="ABC_tran"/>
    <property type="match status" value="1"/>
</dbReference>
<dbReference type="PROSITE" id="PS50893">
    <property type="entry name" value="ABC_TRANSPORTER_2"/>
    <property type="match status" value="1"/>
</dbReference>
<dbReference type="PROSITE" id="PS00211">
    <property type="entry name" value="ABC_TRANSPORTER_1"/>
    <property type="match status" value="1"/>
</dbReference>
<dbReference type="PANTHER" id="PTHR42734">
    <property type="entry name" value="METAL TRANSPORT SYSTEM ATP-BINDING PROTEIN TM_0124-RELATED"/>
    <property type="match status" value="1"/>
</dbReference>
<evidence type="ECO:0000259" key="5">
    <source>
        <dbReference type="PROSITE" id="PS50893"/>
    </source>
</evidence>
<dbReference type="GO" id="GO:0005524">
    <property type="term" value="F:ATP binding"/>
    <property type="evidence" value="ECO:0007669"/>
    <property type="project" value="UniProtKB-KW"/>
</dbReference>
<dbReference type="EMBL" id="CP036150">
    <property type="protein sequence ID" value="QEN07105.1"/>
    <property type="molecule type" value="Genomic_DNA"/>
</dbReference>
<proteinExistence type="inferred from homology"/>
<dbReference type="AlphaFoldDB" id="A0A5C1QGA6"/>
<dbReference type="InterPro" id="IPR027417">
    <property type="entry name" value="P-loop_NTPase"/>
</dbReference>
<sequence>MSVPALELSNLIVSRQGRLVLKGINFSLEKGSAAVLSGSNGCGKTTLLRCIAGLLPYDQGKIQIMGYDKSSVHWQKRRHSLAYVSQEQPHKAFPVTVMEMTATGLAGIKKSRSERERIIDSSLEACGCLDLKQRSYFTLSGGERQRVALARCLAQGADVLLLDEPMTYLDKEGRILFSTLLDHIRMSFGISILLVTHTQDDFTSEEWQRISLKDGVLELQE</sequence>
<dbReference type="OrthoDB" id="9810077at2"/>
<reference evidence="6 7" key="1">
    <citation type="submission" date="2019-02" db="EMBL/GenBank/DDBJ databases">
        <title>Complete Genome Sequence and Methylome Analysis of free living Spirochaetas.</title>
        <authorList>
            <person name="Fomenkov A."/>
            <person name="Dubinina G."/>
            <person name="Leshcheva N."/>
            <person name="Mikheeva N."/>
            <person name="Grabovich M."/>
            <person name="Vincze T."/>
            <person name="Roberts R.J."/>
        </authorList>
    </citation>
    <scope>NUCLEOTIDE SEQUENCE [LARGE SCALE GENOMIC DNA]</scope>
    <source>
        <strain evidence="6 7">K2</strain>
    </source>
</reference>
<dbReference type="InterPro" id="IPR003439">
    <property type="entry name" value="ABC_transporter-like_ATP-bd"/>
</dbReference>
<dbReference type="GO" id="GO:0016887">
    <property type="term" value="F:ATP hydrolysis activity"/>
    <property type="evidence" value="ECO:0007669"/>
    <property type="project" value="InterPro"/>
</dbReference>
<dbReference type="Proteomes" id="UP000324209">
    <property type="component" value="Chromosome"/>
</dbReference>
<dbReference type="SMART" id="SM00382">
    <property type="entry name" value="AAA"/>
    <property type="match status" value="1"/>
</dbReference>
<evidence type="ECO:0000313" key="7">
    <source>
        <dbReference type="Proteomes" id="UP000324209"/>
    </source>
</evidence>
<accession>A0A5C1QGA6</accession>
<name>A0A5C1QGA6_9SPIO</name>
<dbReference type="PANTHER" id="PTHR42734:SF17">
    <property type="entry name" value="METAL TRANSPORT SYSTEM ATP-BINDING PROTEIN TM_0124-RELATED"/>
    <property type="match status" value="1"/>
</dbReference>
<protein>
    <submittedName>
        <fullName evidence="6">ATP-binding cassette domain-containing protein</fullName>
    </submittedName>
</protein>
<keyword evidence="4 6" id="KW-0067">ATP-binding</keyword>
<keyword evidence="2" id="KW-0813">Transport</keyword>
<dbReference type="SUPFAM" id="SSF52540">
    <property type="entry name" value="P-loop containing nucleoside triphosphate hydrolases"/>
    <property type="match status" value="1"/>
</dbReference>
<keyword evidence="3" id="KW-0547">Nucleotide-binding</keyword>
<comment type="similarity">
    <text evidence="1">Belongs to the ABC transporter superfamily.</text>
</comment>
<dbReference type="Gene3D" id="3.40.50.300">
    <property type="entry name" value="P-loop containing nucleotide triphosphate hydrolases"/>
    <property type="match status" value="1"/>
</dbReference>
<evidence type="ECO:0000256" key="2">
    <source>
        <dbReference type="ARBA" id="ARBA00022448"/>
    </source>
</evidence>
<keyword evidence="7" id="KW-1185">Reference proteome</keyword>